<protein>
    <submittedName>
        <fullName evidence="1">Uncharacterized protein</fullName>
    </submittedName>
</protein>
<sequence>MDYMPGKRLDEAWDTLDSDQKLSIASELHDYINQLRDLNGGYIGAIDRSKAVIGQFASIEGGPFDSEQQFNELILGDIVKSTPDILRHYAKFALMEDHEIFLLTPISARVISLSKEAGSQLSLTGNMLAGIRNTGNISRRFGN</sequence>
<comment type="caution">
    <text evidence="1">The sequence shown here is derived from an EMBL/GenBank/DDBJ whole genome shotgun (WGS) entry which is preliminary data.</text>
</comment>
<proteinExistence type="predicted"/>
<reference evidence="1" key="1">
    <citation type="journal article" date="2023" name="IMA Fungus">
        <title>Comparative genomic study of the Penicillium genus elucidates a diverse pangenome and 15 lateral gene transfer events.</title>
        <authorList>
            <person name="Petersen C."/>
            <person name="Sorensen T."/>
            <person name="Nielsen M.R."/>
            <person name="Sondergaard T.E."/>
            <person name="Sorensen J.L."/>
            <person name="Fitzpatrick D.A."/>
            <person name="Frisvad J.C."/>
            <person name="Nielsen K.L."/>
        </authorList>
    </citation>
    <scope>NUCLEOTIDE SEQUENCE</scope>
    <source>
        <strain evidence="1">IBT 15450</strain>
    </source>
</reference>
<evidence type="ECO:0000313" key="1">
    <source>
        <dbReference type="EMBL" id="KAJ6048138.1"/>
    </source>
</evidence>
<name>A0AAD6NCJ1_PENCN</name>
<organism evidence="1 2">
    <name type="scientific">Penicillium canescens</name>
    <dbReference type="NCBI Taxonomy" id="5083"/>
    <lineage>
        <taxon>Eukaryota</taxon>
        <taxon>Fungi</taxon>
        <taxon>Dikarya</taxon>
        <taxon>Ascomycota</taxon>
        <taxon>Pezizomycotina</taxon>
        <taxon>Eurotiomycetes</taxon>
        <taxon>Eurotiomycetidae</taxon>
        <taxon>Eurotiales</taxon>
        <taxon>Aspergillaceae</taxon>
        <taxon>Penicillium</taxon>
    </lineage>
</organism>
<dbReference type="AlphaFoldDB" id="A0AAD6NCJ1"/>
<evidence type="ECO:0000313" key="2">
    <source>
        <dbReference type="Proteomes" id="UP001219568"/>
    </source>
</evidence>
<accession>A0AAD6NCJ1</accession>
<dbReference type="Proteomes" id="UP001219568">
    <property type="component" value="Unassembled WGS sequence"/>
</dbReference>
<gene>
    <name evidence="1" type="ORF">N7460_004285</name>
</gene>
<reference evidence="1" key="2">
    <citation type="submission" date="2023-01" db="EMBL/GenBank/DDBJ databases">
        <authorList>
            <person name="Petersen C."/>
        </authorList>
    </citation>
    <scope>NUCLEOTIDE SEQUENCE</scope>
    <source>
        <strain evidence="1">IBT 15450</strain>
    </source>
</reference>
<keyword evidence="2" id="KW-1185">Reference proteome</keyword>
<dbReference type="EMBL" id="JAQJZL010000003">
    <property type="protein sequence ID" value="KAJ6048138.1"/>
    <property type="molecule type" value="Genomic_DNA"/>
</dbReference>